<evidence type="ECO:0000256" key="1">
    <source>
        <dbReference type="SAM" id="MobiDB-lite"/>
    </source>
</evidence>
<proteinExistence type="predicted"/>
<evidence type="ECO:0000313" key="3">
    <source>
        <dbReference type="EMBL" id="MEW9267331.1"/>
    </source>
</evidence>
<feature type="compositionally biased region" description="Pro residues" evidence="1">
    <location>
        <begin position="108"/>
        <end position="118"/>
    </location>
</feature>
<reference evidence="3 4" key="1">
    <citation type="submission" date="2024-07" db="EMBL/GenBank/DDBJ databases">
        <authorList>
            <person name="Thanompreechachai J."/>
            <person name="Duangmal K."/>
        </authorList>
    </citation>
    <scope>NUCLEOTIDE SEQUENCE [LARGE SCALE GENOMIC DNA]</scope>
    <source>
        <strain evidence="3 4">KCTC 19886</strain>
    </source>
</reference>
<name>A0ABV3PCJ1_9ACTN</name>
<gene>
    <name evidence="3" type="ORF">AB1207_21490</name>
</gene>
<keyword evidence="2" id="KW-0732">Signal</keyword>
<dbReference type="EMBL" id="JBFNQN010000017">
    <property type="protein sequence ID" value="MEW9267331.1"/>
    <property type="molecule type" value="Genomic_DNA"/>
</dbReference>
<dbReference type="RefSeq" id="WP_367640625.1">
    <property type="nucleotide sequence ID" value="NZ_JBFNQN010000017.1"/>
</dbReference>
<protein>
    <submittedName>
        <fullName evidence="3">Uncharacterized protein</fullName>
    </submittedName>
</protein>
<feature type="chain" id="PRO_5047183412" evidence="2">
    <location>
        <begin position="26"/>
        <end position="382"/>
    </location>
</feature>
<organism evidence="3 4">
    <name type="scientific">Kineococcus endophyticus</name>
    <dbReference type="NCBI Taxonomy" id="1181883"/>
    <lineage>
        <taxon>Bacteria</taxon>
        <taxon>Bacillati</taxon>
        <taxon>Actinomycetota</taxon>
        <taxon>Actinomycetes</taxon>
        <taxon>Kineosporiales</taxon>
        <taxon>Kineosporiaceae</taxon>
        <taxon>Kineococcus</taxon>
    </lineage>
</organism>
<dbReference type="Proteomes" id="UP001555826">
    <property type="component" value="Unassembled WGS sequence"/>
</dbReference>
<feature type="signal peptide" evidence="2">
    <location>
        <begin position="1"/>
        <end position="25"/>
    </location>
</feature>
<feature type="region of interest" description="Disordered" evidence="1">
    <location>
        <begin position="105"/>
        <end position="132"/>
    </location>
</feature>
<keyword evidence="4" id="KW-1185">Reference proteome</keyword>
<feature type="compositionally biased region" description="Low complexity" evidence="1">
    <location>
        <begin position="119"/>
        <end position="132"/>
    </location>
</feature>
<accession>A0ABV3PCJ1</accession>
<sequence>MRARTLAMALAVALGVLAAPGNAQAAETGAARSRSAGGDVHGTAGSCALWSSAAGAYGMRCAGGGTARSYAELLGGAPVPACWLLPAGSEHDLTPADARPVDLGPVPTSQPPAVPVPNPVQTTTPEPAGVPTDVPTDVPTGVPTGVPDVVPTAVPSPVVPLPVDLPEQFLRVCLSPAPDAGTLAPAWDTTLLTSTVTLLRRDGNRPRFWWELTAGQRRYATRAEARGGIVEGILVTTPSRTPRIGQTVGFSAVAATAPTIALGRSRMRGVLTSLEVQPGEPGRRPVTCTGPGRELRAGEGDRTGADVCSFRYERTSAAGTGQAPDTWAVTGTETWRIESSADEGATWDVLREVRRAVRVDLRVTEVQTLVVPVSPVRAGGTP</sequence>
<evidence type="ECO:0000313" key="4">
    <source>
        <dbReference type="Proteomes" id="UP001555826"/>
    </source>
</evidence>
<comment type="caution">
    <text evidence="3">The sequence shown here is derived from an EMBL/GenBank/DDBJ whole genome shotgun (WGS) entry which is preliminary data.</text>
</comment>
<evidence type="ECO:0000256" key="2">
    <source>
        <dbReference type="SAM" id="SignalP"/>
    </source>
</evidence>